<dbReference type="InterPro" id="IPR012910">
    <property type="entry name" value="Plug_dom"/>
</dbReference>
<feature type="domain" description="TonB-dependent receptor plug" evidence="14">
    <location>
        <begin position="122"/>
        <end position="246"/>
    </location>
</feature>
<evidence type="ECO:0000313" key="15">
    <source>
        <dbReference type="EMBL" id="NGP89565.1"/>
    </source>
</evidence>
<dbReference type="RefSeq" id="WP_165270448.1">
    <property type="nucleotide sequence ID" value="NZ_JAALLS010000021.1"/>
</dbReference>
<keyword evidence="7 10" id="KW-0472">Membrane</keyword>
<feature type="signal peptide" evidence="12">
    <location>
        <begin position="1"/>
        <end position="21"/>
    </location>
</feature>
<comment type="caution">
    <text evidence="15">The sequence shown here is derived from an EMBL/GenBank/DDBJ whole genome shotgun (WGS) entry which is preliminary data.</text>
</comment>
<sequence>MLKKLLLMVIVCLVSTGFAFGQTGTLTGTVTDASTGESLPGVNIYILDIERGTATGPEGQFTIEDIEYGTYTVRATYVGYQTYKQQVTIDQADVKLNISIGQSTQQLEDVVVTALGIERKEKSLGYSVQKISGEDVSKVRETNFVSSLTGKVAGANISNSSTMGGSSRIVIRGAKSVAGNNQPLFVVDGVPINNSNFTSTAQQSGGGGYDYGNAAQIINPNNIASVSVLKGPSASALYGSRAANGVIQITTKDGSLTEGIGITVNSGVKVKKVYGLPDYQNEYGGGGQGPFKMNSQGQLVPDYATDTSWGPPLDGRMVREWFSYDDVDGKMGETTPWDAHPDNIKNFFNTGIENNNNISLYNGTDTYNYRISLTNVNNEGILPNSSMQRNEVSFNGSLKLTDKLTTSISTNYVYSKAEGRVGTGYNSGNTLNPMLQFNHFGQRQIDLSEGSPMRNLTRPDGTQRTWNWADPVAGTINYADNPFWLREKNYQDDDKQRIYGNFTASYDFNSNLNLETKLLTDFYTSRRGERVAVYSSATSRYSEGIREVQETNSRTTLTYTGSLNEDISLDAFVAGNIRYNQYNRNIGQTQGGLSAPGIYSLENSIDRPDIDDHNQESMVYSLISSASLGYKEMLYLDGTLRNDWSSTLPEDNNSYLYPSITGSLVFSELGIFEDQDILSYGKLRIGYAKVGSDTSPYRLKNTYPFSTPFGSSPQLSVSNTLNNSNLKPETTYSWEVGTELSFFNNRLGLDVTLYKDNTEDQILAVDVSPASGSNSQLINAGEIENKGVEVMLDGTPVQTKNFQWDVTVNWSKNKNKVVQFAGDISNYRLANAPFGLSINAREGEPYGAFVGTDYVYDGNGNKVIAPNGNYKQASDQSVLGSYVPDWTGGLSTSISYKGLSASITFNGQKGGDVYSVSNLWGKYSGMFAATAENDVRELGVVPQGVDANGNAWTKEVPAVDFFQSFYGLEAAFVYDASYIKIQEATVGYDLPRKWLSSLPIRSLRVSLVGRNLAMLFKNAPNIDPSIAISAGNVQGVEAGQIPPQRTLGFNISMDL</sequence>
<dbReference type="EMBL" id="JAALLS010000021">
    <property type="protein sequence ID" value="NGP89565.1"/>
    <property type="molecule type" value="Genomic_DNA"/>
</dbReference>
<dbReference type="InterPro" id="IPR008969">
    <property type="entry name" value="CarboxyPept-like_regulatory"/>
</dbReference>
<evidence type="ECO:0000256" key="1">
    <source>
        <dbReference type="ARBA" id="ARBA00004571"/>
    </source>
</evidence>
<keyword evidence="9 10" id="KW-0998">Cell outer membrane</keyword>
<dbReference type="PANTHER" id="PTHR30069:SF29">
    <property type="entry name" value="HEMOGLOBIN AND HEMOGLOBIN-HAPTOGLOBIN-BINDING PROTEIN 1-RELATED"/>
    <property type="match status" value="1"/>
</dbReference>
<evidence type="ECO:0000256" key="10">
    <source>
        <dbReference type="PROSITE-ProRule" id="PRU01360"/>
    </source>
</evidence>
<dbReference type="Gene3D" id="2.60.40.1120">
    <property type="entry name" value="Carboxypeptidase-like, regulatory domain"/>
    <property type="match status" value="1"/>
</dbReference>
<dbReference type="SUPFAM" id="SSF56935">
    <property type="entry name" value="Porins"/>
    <property type="match status" value="1"/>
</dbReference>
<proteinExistence type="inferred from homology"/>
<evidence type="ECO:0000256" key="4">
    <source>
        <dbReference type="ARBA" id="ARBA00022692"/>
    </source>
</evidence>
<dbReference type="Pfam" id="PF07715">
    <property type="entry name" value="Plug"/>
    <property type="match status" value="1"/>
</dbReference>
<dbReference type="Pfam" id="PF00593">
    <property type="entry name" value="TonB_dep_Rec_b-barrel"/>
    <property type="match status" value="1"/>
</dbReference>
<evidence type="ECO:0000256" key="5">
    <source>
        <dbReference type="ARBA" id="ARBA00022729"/>
    </source>
</evidence>
<evidence type="ECO:0000313" key="16">
    <source>
        <dbReference type="Proteomes" id="UP000479132"/>
    </source>
</evidence>
<keyword evidence="6 11" id="KW-0798">TonB box</keyword>
<evidence type="ECO:0000256" key="11">
    <source>
        <dbReference type="RuleBase" id="RU003357"/>
    </source>
</evidence>
<accession>A0A6M1T807</accession>
<organism evidence="15 16">
    <name type="scientific">Fodinibius halophilus</name>
    <dbReference type="NCBI Taxonomy" id="1736908"/>
    <lineage>
        <taxon>Bacteria</taxon>
        <taxon>Pseudomonadati</taxon>
        <taxon>Balneolota</taxon>
        <taxon>Balneolia</taxon>
        <taxon>Balneolales</taxon>
        <taxon>Balneolaceae</taxon>
        <taxon>Fodinibius</taxon>
    </lineage>
</organism>
<dbReference type="GO" id="GO:0015344">
    <property type="term" value="F:siderophore uptake transmembrane transporter activity"/>
    <property type="evidence" value="ECO:0007669"/>
    <property type="project" value="TreeGrafter"/>
</dbReference>
<protein>
    <submittedName>
        <fullName evidence="15">SusC/RagA family TonB-linked outer membrane protein</fullName>
    </submittedName>
</protein>
<dbReference type="PROSITE" id="PS52016">
    <property type="entry name" value="TONB_DEPENDENT_REC_3"/>
    <property type="match status" value="1"/>
</dbReference>
<keyword evidence="16" id="KW-1185">Reference proteome</keyword>
<dbReference type="NCBIfam" id="TIGR04057">
    <property type="entry name" value="SusC_RagA_signa"/>
    <property type="match status" value="1"/>
</dbReference>
<comment type="similarity">
    <text evidence="10 11">Belongs to the TonB-dependent receptor family.</text>
</comment>
<keyword evidence="5 12" id="KW-0732">Signal</keyword>
<keyword evidence="2 10" id="KW-0813">Transport</keyword>
<evidence type="ECO:0000256" key="8">
    <source>
        <dbReference type="ARBA" id="ARBA00023170"/>
    </source>
</evidence>
<dbReference type="GO" id="GO:0044718">
    <property type="term" value="P:siderophore transmembrane transport"/>
    <property type="evidence" value="ECO:0007669"/>
    <property type="project" value="TreeGrafter"/>
</dbReference>
<reference evidence="15 16" key="1">
    <citation type="submission" date="2020-02" db="EMBL/GenBank/DDBJ databases">
        <title>Aliifodinibius halophilus 2W32, complete genome.</title>
        <authorList>
            <person name="Li Y."/>
            <person name="Wu S."/>
        </authorList>
    </citation>
    <scope>NUCLEOTIDE SEQUENCE [LARGE SCALE GENOMIC DNA]</scope>
    <source>
        <strain evidence="15 16">2W32</strain>
    </source>
</reference>
<dbReference type="InterPro" id="IPR023997">
    <property type="entry name" value="TonB-dep_OMP_SusC/RagA_CS"/>
</dbReference>
<keyword evidence="3 10" id="KW-1134">Transmembrane beta strand</keyword>
<evidence type="ECO:0000259" key="14">
    <source>
        <dbReference type="Pfam" id="PF07715"/>
    </source>
</evidence>
<dbReference type="GO" id="GO:0009279">
    <property type="term" value="C:cell outer membrane"/>
    <property type="evidence" value="ECO:0007669"/>
    <property type="project" value="UniProtKB-SubCell"/>
</dbReference>
<dbReference type="Gene3D" id="2.40.170.20">
    <property type="entry name" value="TonB-dependent receptor, beta-barrel domain"/>
    <property type="match status" value="1"/>
</dbReference>
<name>A0A6M1T807_9BACT</name>
<dbReference type="Pfam" id="PF13715">
    <property type="entry name" value="CarbopepD_reg_2"/>
    <property type="match status" value="1"/>
</dbReference>
<feature type="chain" id="PRO_5026830922" evidence="12">
    <location>
        <begin position="22"/>
        <end position="1055"/>
    </location>
</feature>
<evidence type="ECO:0000256" key="9">
    <source>
        <dbReference type="ARBA" id="ARBA00023237"/>
    </source>
</evidence>
<dbReference type="InterPro" id="IPR023996">
    <property type="entry name" value="TonB-dep_OMP_SusC/RagA"/>
</dbReference>
<evidence type="ECO:0000256" key="3">
    <source>
        <dbReference type="ARBA" id="ARBA00022452"/>
    </source>
</evidence>
<evidence type="ECO:0000256" key="12">
    <source>
        <dbReference type="SAM" id="SignalP"/>
    </source>
</evidence>
<gene>
    <name evidence="15" type="ORF">G3569_14495</name>
</gene>
<dbReference type="Gene3D" id="2.170.130.10">
    <property type="entry name" value="TonB-dependent receptor, plug domain"/>
    <property type="match status" value="1"/>
</dbReference>
<dbReference type="InterPro" id="IPR000531">
    <property type="entry name" value="Beta-barrel_TonB"/>
</dbReference>
<keyword evidence="4 10" id="KW-0812">Transmembrane</keyword>
<dbReference type="InterPro" id="IPR036942">
    <property type="entry name" value="Beta-barrel_TonB_sf"/>
</dbReference>
<dbReference type="AlphaFoldDB" id="A0A6M1T807"/>
<dbReference type="InterPro" id="IPR037066">
    <property type="entry name" value="Plug_dom_sf"/>
</dbReference>
<evidence type="ECO:0000256" key="2">
    <source>
        <dbReference type="ARBA" id="ARBA00022448"/>
    </source>
</evidence>
<dbReference type="Proteomes" id="UP000479132">
    <property type="component" value="Unassembled WGS sequence"/>
</dbReference>
<dbReference type="InterPro" id="IPR039426">
    <property type="entry name" value="TonB-dep_rcpt-like"/>
</dbReference>
<evidence type="ECO:0000256" key="7">
    <source>
        <dbReference type="ARBA" id="ARBA00023136"/>
    </source>
</evidence>
<evidence type="ECO:0000259" key="13">
    <source>
        <dbReference type="Pfam" id="PF00593"/>
    </source>
</evidence>
<dbReference type="PANTHER" id="PTHR30069">
    <property type="entry name" value="TONB-DEPENDENT OUTER MEMBRANE RECEPTOR"/>
    <property type="match status" value="1"/>
</dbReference>
<feature type="domain" description="TonB-dependent receptor-like beta-barrel" evidence="13">
    <location>
        <begin position="461"/>
        <end position="884"/>
    </location>
</feature>
<evidence type="ECO:0000256" key="6">
    <source>
        <dbReference type="ARBA" id="ARBA00023077"/>
    </source>
</evidence>
<comment type="subcellular location">
    <subcellularLocation>
        <location evidence="1 10">Cell outer membrane</location>
        <topology evidence="1 10">Multi-pass membrane protein</topology>
    </subcellularLocation>
</comment>
<keyword evidence="8" id="KW-0675">Receptor</keyword>
<dbReference type="SUPFAM" id="SSF49464">
    <property type="entry name" value="Carboxypeptidase regulatory domain-like"/>
    <property type="match status" value="1"/>
</dbReference>
<dbReference type="NCBIfam" id="TIGR04056">
    <property type="entry name" value="OMP_RagA_SusC"/>
    <property type="match status" value="1"/>
</dbReference>